<feature type="compositionally biased region" description="Polar residues" evidence="2">
    <location>
        <begin position="386"/>
        <end position="403"/>
    </location>
</feature>
<dbReference type="OrthoDB" id="3205788at2759"/>
<keyword evidence="1" id="KW-0862">Zinc</keyword>
<dbReference type="SUPFAM" id="SSF56672">
    <property type="entry name" value="DNA/RNA polymerases"/>
    <property type="match status" value="1"/>
</dbReference>
<dbReference type="SUPFAM" id="SSF57756">
    <property type="entry name" value="Retrovirus zinc finger-like domains"/>
    <property type="match status" value="1"/>
</dbReference>
<keyword evidence="1" id="KW-0479">Metal-binding</keyword>
<evidence type="ECO:0000259" key="4">
    <source>
        <dbReference type="PROSITE" id="PS50994"/>
    </source>
</evidence>
<feature type="domain" description="CCHC-type" evidence="3">
    <location>
        <begin position="425"/>
        <end position="440"/>
    </location>
</feature>
<dbReference type="PANTHER" id="PTHR37984">
    <property type="entry name" value="PROTEIN CBG26694"/>
    <property type="match status" value="1"/>
</dbReference>
<dbReference type="InterPro" id="IPR036397">
    <property type="entry name" value="RNaseH_sf"/>
</dbReference>
<dbReference type="Pfam" id="PF17921">
    <property type="entry name" value="Integrase_H2C2"/>
    <property type="match status" value="1"/>
</dbReference>
<dbReference type="InterPro" id="IPR036875">
    <property type="entry name" value="Znf_CCHC_sf"/>
</dbReference>
<dbReference type="GO" id="GO:0008270">
    <property type="term" value="F:zinc ion binding"/>
    <property type="evidence" value="ECO:0007669"/>
    <property type="project" value="UniProtKB-KW"/>
</dbReference>
<evidence type="ECO:0000256" key="1">
    <source>
        <dbReference type="PROSITE-ProRule" id="PRU00047"/>
    </source>
</evidence>
<reference evidence="5 6" key="1">
    <citation type="submission" date="2020-04" db="EMBL/GenBank/DDBJ databases">
        <title>Perkinsus olseni comparative genomics.</title>
        <authorList>
            <person name="Bogema D.R."/>
        </authorList>
    </citation>
    <scope>NUCLEOTIDE SEQUENCE [LARGE SCALE GENOMIC DNA]</scope>
    <source>
        <strain evidence="5">00978-12</strain>
    </source>
</reference>
<evidence type="ECO:0000256" key="2">
    <source>
        <dbReference type="SAM" id="MobiDB-lite"/>
    </source>
</evidence>
<dbReference type="InterPro" id="IPR012337">
    <property type="entry name" value="RNaseH-like_sf"/>
</dbReference>
<dbReference type="InterPro" id="IPR001878">
    <property type="entry name" value="Znf_CCHC"/>
</dbReference>
<dbReference type="PROSITE" id="PS50158">
    <property type="entry name" value="ZF_CCHC"/>
    <property type="match status" value="1"/>
</dbReference>
<dbReference type="Gene3D" id="3.30.420.10">
    <property type="entry name" value="Ribonuclease H-like superfamily/Ribonuclease H"/>
    <property type="match status" value="1"/>
</dbReference>
<organism evidence="5 6">
    <name type="scientific">Perkinsus olseni</name>
    <name type="common">Perkinsus atlanticus</name>
    <dbReference type="NCBI Taxonomy" id="32597"/>
    <lineage>
        <taxon>Eukaryota</taxon>
        <taxon>Sar</taxon>
        <taxon>Alveolata</taxon>
        <taxon>Perkinsozoa</taxon>
        <taxon>Perkinsea</taxon>
        <taxon>Perkinsida</taxon>
        <taxon>Perkinsidae</taxon>
        <taxon>Perkinsus</taxon>
    </lineage>
</organism>
<proteinExistence type="predicted"/>
<feature type="compositionally biased region" description="Basic and acidic residues" evidence="2">
    <location>
        <begin position="363"/>
        <end position="379"/>
    </location>
</feature>
<comment type="caution">
    <text evidence="5">The sequence shown here is derived from an EMBL/GenBank/DDBJ whole genome shotgun (WGS) entry which is preliminary data.</text>
</comment>
<accession>A0A7J6P400</accession>
<evidence type="ECO:0000313" key="5">
    <source>
        <dbReference type="EMBL" id="KAF4690812.1"/>
    </source>
</evidence>
<name>A0A7J6P400_PEROL</name>
<evidence type="ECO:0000313" key="6">
    <source>
        <dbReference type="Proteomes" id="UP000541610"/>
    </source>
</evidence>
<feature type="region of interest" description="Disordered" evidence="2">
    <location>
        <begin position="358"/>
        <end position="403"/>
    </location>
</feature>
<dbReference type="CDD" id="cd09275">
    <property type="entry name" value="RNase_HI_RT_DIRS1"/>
    <property type="match status" value="1"/>
</dbReference>
<dbReference type="InterPro" id="IPR043502">
    <property type="entry name" value="DNA/RNA_pol_sf"/>
</dbReference>
<dbReference type="Proteomes" id="UP000541610">
    <property type="component" value="Unassembled WGS sequence"/>
</dbReference>
<keyword evidence="1" id="KW-0863">Zinc-finger</keyword>
<dbReference type="GO" id="GO:0003676">
    <property type="term" value="F:nucleic acid binding"/>
    <property type="evidence" value="ECO:0007669"/>
    <property type="project" value="InterPro"/>
</dbReference>
<dbReference type="PANTHER" id="PTHR37984:SF5">
    <property type="entry name" value="PROTEIN NYNRIN-LIKE"/>
    <property type="match status" value="1"/>
</dbReference>
<gene>
    <name evidence="5" type="ORF">FOZ60_016785</name>
</gene>
<dbReference type="InterPro" id="IPR041588">
    <property type="entry name" value="Integrase_H2C2"/>
</dbReference>
<dbReference type="SMART" id="SM00343">
    <property type="entry name" value="ZnF_C2HC"/>
    <property type="match status" value="1"/>
</dbReference>
<dbReference type="Gene3D" id="1.10.340.70">
    <property type="match status" value="1"/>
</dbReference>
<evidence type="ECO:0000259" key="3">
    <source>
        <dbReference type="PROSITE" id="PS50158"/>
    </source>
</evidence>
<feature type="compositionally biased region" description="Polar residues" evidence="2">
    <location>
        <begin position="1"/>
        <end position="13"/>
    </location>
</feature>
<dbReference type="InterPro" id="IPR050951">
    <property type="entry name" value="Retrovirus_Pol_polyprotein"/>
</dbReference>
<protein>
    <submittedName>
        <fullName evidence="5">Uncharacterized protein</fullName>
    </submittedName>
</protein>
<dbReference type="EMBL" id="JABANP010000091">
    <property type="protein sequence ID" value="KAF4690812.1"/>
    <property type="molecule type" value="Genomic_DNA"/>
</dbReference>
<dbReference type="GO" id="GO:0015074">
    <property type="term" value="P:DNA integration"/>
    <property type="evidence" value="ECO:0007669"/>
    <property type="project" value="InterPro"/>
</dbReference>
<feature type="region of interest" description="Disordered" evidence="2">
    <location>
        <begin position="1"/>
        <end position="36"/>
    </location>
</feature>
<sequence>MTVPSVESGNQKGAKTGATESDTKTVHGAPSGKGPSDLLKKALSSAALSTSETSWSWYSDKLTCLQLVEYAIGAKPRCTAMSQMNFIGADGRSIGISLKALATSWGIYQHPDAPREEGLEGIRFHGKGAWRWSRFRRQLDFALNGVQGTTSPLRLLSYSLFLPRTVVGELRDLCTQHILTTGPNGEQTLNQAAELFAWKEIVEPSSDVVDTTEFLAKVKEAYSRWTTKCAELCAKAEAMMDKLECSEEASHPIVLLRRWTSLYRKAGRLDFSRIVEEEVYLAGKLSGAKGLQIDWSFRAALYEFILQQCPRAKMSDSGYGALIATVKADCKTPQELLSRLQTQALNNGEQSIDGYLGLITPEDNGRKRGPKVYDTDSGRPPKRQKFSNGLPSGQMSTRTNTTTRAHDSFKLPSAELTERQRNGLCFKCGQKGHLAKNCPKTTSTRSGNKSRPSFPKLHIQLSIPGGSVDRGAPNDQLGIHRSLSSMKQAAELALMSCMDSDLPLPGAPEYIGRIRKIQLDDVKDHPNQKLVYEVHWTQSRTDSQKLRPSQPAKLKVYDYSVPLLQRLTEGQQQQFRKEIEDYKSHHWWEEVGDHTKGDKKSIGTACTFPVAQSIFKTTKCRPCTDCREINKYLPRASYDGFTIFEATALVRGRWNSSYTLAFLDLSKAFYRLRLGDEKYVHIVTDSHRYCSNRVVFGLVFGPAALSGLVLAVLNAAFTGLLGRPVMCKSTREFTNLVPNLFCVVYYDDVMIWGDGELVAKLANILTQIAPIVGSEFPPTKQDWLRPFGGNTDKSGYRHLGSIWSRTEGEDGGLRLECVAPSSEEIKVTNQVTRRGLFRTAGMLHDPMRLHPMTRFIADRIRRWGGSSEGGNTPEAWNHKWAIDPKTQAHLTQMIELAFKDGYGSCYHTPINNTDKIIGYCDASETGWGLLLYASSTQKAQKEKTALFGDSNMLEAHCGEWDDKSKKYHINRREAITLQRTICKIADWLKIFLPGRIKEVTIYCDNSTAVSWSTTKSMVGVSRSYDRVALERLINAIHDVKDLVKDEYGIDIVIEHIKGLHNTFADELSRASSSALPLQKLSKGLDNHKSRARLCKGNKRNKGAIVLAMIDSGECTIINDKGSSHRGVLGVVSSPADCIGLPPKESSVTLGVSVTDGEEPEEDPYEELAGIGSLTKDDIFDHIREAFADEKFTKDHSVIPGVTYFELLAALRNDGKVKPTMKAQALALGSPNGPYYRIEDSLLWVNDPQERLPTVRSQKWALYRAHDSPLASHRGTRRAVEWMRGDTPGFWWPNQVFDTNRHIKTCQICQLNKFHDVQNHQPVVRRRWQSRFETLQIDWAGPILPEKQDDVHPVLMKDAPAYLCVIICEGTHMLLAVPTPSASARCLVYALTTWISLYGPPAYIQLDNAGGHKNVEYLEPFLRYWGIEAKYGLPRHPQSQGLVERAIRDLKTAIRIGSARTNTGQATVPWWLSVQIAVLAHNTSMISEIVPYTPMELTIGSMSRTDKALLRSDTPSDAMWTAVTEQLADLYAFAQLAQAEKAMIAEMRSIVDVIPRHRFKVGDQVKLSRLVDNKRQVMGPYRVQRISDTNHLIYYLEGRKDPVPLSHLLPFIDASGREQYEDAIKPAVDQLAYAAKGKAPWGDEITSATNKHWLIHSEIINEPNTPEPITRVYISQFLKFEAGGNIRVQGLDEAPNGVFRKPKRSDLKRTQQSISPMAVVGKKVFKPTKGGRLPRDVKTWLQQTGSMLVTQMSAKQFIIGASVAVLVSNIPGGNCIGTLAPVGYARRATDVYSSYKTAKFNSVRNATLCSYNNHKTNTELLAKLEFLVTASMVQTQSVNCPKDPAYGNAFKTT</sequence>
<dbReference type="Pfam" id="PF00098">
    <property type="entry name" value="zf-CCHC"/>
    <property type="match status" value="1"/>
</dbReference>
<dbReference type="Gene3D" id="4.10.60.10">
    <property type="entry name" value="Zinc finger, CCHC-type"/>
    <property type="match status" value="1"/>
</dbReference>
<dbReference type="InterPro" id="IPR001584">
    <property type="entry name" value="Integrase_cat-core"/>
</dbReference>
<dbReference type="SUPFAM" id="SSF53098">
    <property type="entry name" value="Ribonuclease H-like"/>
    <property type="match status" value="1"/>
</dbReference>
<feature type="domain" description="Integrase catalytic" evidence="4">
    <location>
        <begin position="1317"/>
        <end position="1501"/>
    </location>
</feature>
<dbReference type="PROSITE" id="PS50994">
    <property type="entry name" value="INTEGRASE"/>
    <property type="match status" value="1"/>
</dbReference>